<dbReference type="PROSITE" id="PS51391">
    <property type="entry name" value="CID"/>
    <property type="match status" value="1"/>
</dbReference>
<keyword evidence="1" id="KW-0507">mRNA processing</keyword>
<keyword evidence="2" id="KW-0479">Metal-binding</keyword>
<keyword evidence="2" id="KW-0863">Zinc-finger</keyword>
<evidence type="ECO:0000256" key="1">
    <source>
        <dbReference type="ARBA" id="ARBA00022664"/>
    </source>
</evidence>
<feature type="non-terminal residue" evidence="6">
    <location>
        <position position="1"/>
    </location>
</feature>
<organism evidence="6 7">
    <name type="scientific">Vigna mungo</name>
    <name type="common">Black gram</name>
    <name type="synonym">Phaseolus mungo</name>
    <dbReference type="NCBI Taxonomy" id="3915"/>
    <lineage>
        <taxon>Eukaryota</taxon>
        <taxon>Viridiplantae</taxon>
        <taxon>Streptophyta</taxon>
        <taxon>Embryophyta</taxon>
        <taxon>Tracheophyta</taxon>
        <taxon>Spermatophyta</taxon>
        <taxon>Magnoliopsida</taxon>
        <taxon>eudicotyledons</taxon>
        <taxon>Gunneridae</taxon>
        <taxon>Pentapetalae</taxon>
        <taxon>rosids</taxon>
        <taxon>fabids</taxon>
        <taxon>Fabales</taxon>
        <taxon>Fabaceae</taxon>
        <taxon>Papilionoideae</taxon>
        <taxon>50 kb inversion clade</taxon>
        <taxon>NPAAA clade</taxon>
        <taxon>indigoferoid/millettioid clade</taxon>
        <taxon>Phaseoleae</taxon>
        <taxon>Vigna</taxon>
    </lineage>
</organism>
<evidence type="ECO:0000256" key="2">
    <source>
        <dbReference type="PROSITE-ProRule" id="PRU00042"/>
    </source>
</evidence>
<protein>
    <recommendedName>
        <fullName evidence="8">CID domain-containing protein</fullName>
    </recommendedName>
</protein>
<keyword evidence="2" id="KW-0862">Zinc</keyword>
<dbReference type="InterPro" id="IPR006569">
    <property type="entry name" value="CID_dom"/>
</dbReference>
<dbReference type="PANTHER" id="PTHR15921">
    <property type="entry name" value="PRE-MRNA CLEAVAGE COMPLEX II"/>
    <property type="match status" value="1"/>
</dbReference>
<feature type="region of interest" description="Disordered" evidence="3">
    <location>
        <begin position="1"/>
        <end position="76"/>
    </location>
</feature>
<evidence type="ECO:0008006" key="8">
    <source>
        <dbReference type="Google" id="ProtNLM"/>
    </source>
</evidence>
<dbReference type="Proteomes" id="UP001374535">
    <property type="component" value="Chromosome 6"/>
</dbReference>
<feature type="compositionally biased region" description="Low complexity" evidence="3">
    <location>
        <begin position="568"/>
        <end position="581"/>
    </location>
</feature>
<feature type="region of interest" description="Disordered" evidence="3">
    <location>
        <begin position="702"/>
        <end position="782"/>
    </location>
</feature>
<feature type="compositionally biased region" description="Polar residues" evidence="3">
    <location>
        <begin position="31"/>
        <end position="46"/>
    </location>
</feature>
<dbReference type="GO" id="GO:0006369">
    <property type="term" value="P:termination of RNA polymerase II transcription"/>
    <property type="evidence" value="ECO:0007669"/>
    <property type="project" value="InterPro"/>
</dbReference>
<feature type="region of interest" description="Disordered" evidence="3">
    <location>
        <begin position="561"/>
        <end position="592"/>
    </location>
</feature>
<dbReference type="GO" id="GO:0031124">
    <property type="term" value="P:mRNA 3'-end processing"/>
    <property type="evidence" value="ECO:0007669"/>
    <property type="project" value="InterPro"/>
</dbReference>
<evidence type="ECO:0000313" key="7">
    <source>
        <dbReference type="Proteomes" id="UP001374535"/>
    </source>
</evidence>
<feature type="domain" description="CID" evidence="5">
    <location>
        <begin position="74"/>
        <end position="202"/>
    </location>
</feature>
<dbReference type="Gene3D" id="1.25.40.90">
    <property type="match status" value="1"/>
</dbReference>
<feature type="compositionally biased region" description="Polar residues" evidence="3">
    <location>
        <begin position="724"/>
        <end position="742"/>
    </location>
</feature>
<dbReference type="PANTHER" id="PTHR15921:SF3">
    <property type="entry name" value="PRE-MRNA CLEAVAGE COMPLEX 2 PROTEIN PCF11"/>
    <property type="match status" value="1"/>
</dbReference>
<feature type="compositionally biased region" description="Low complexity" evidence="3">
    <location>
        <begin position="857"/>
        <end position="866"/>
    </location>
</feature>
<gene>
    <name evidence="6" type="ORF">V8G54_020199</name>
</gene>
<dbReference type="SUPFAM" id="SSF48464">
    <property type="entry name" value="ENTH/VHS domain"/>
    <property type="match status" value="1"/>
</dbReference>
<dbReference type="GO" id="GO:0005849">
    <property type="term" value="C:mRNA cleavage factor complex"/>
    <property type="evidence" value="ECO:0007669"/>
    <property type="project" value="TreeGrafter"/>
</dbReference>
<dbReference type="SMART" id="SM00582">
    <property type="entry name" value="RPR"/>
    <property type="match status" value="1"/>
</dbReference>
<sequence>MNMESTRRSLDRSRELGSKKPRLIDELSARQLPQRQQGSGIVTSLVSARARVNDRDTESSESSRGGGYQPQSQPHHELVTQYKTALAELTFNSKPIITNLTIIAGENQSAAKAIAATVCANILEVPSDQKLPSLYLLDSIVKNIGRDYIKYFAVRLPEVFCKAYRQVDPIVHSSMKHLFGTWKGVFPPQCLQMIEKELGFTPAVNGSASVSATVRSDLQSQRPPHSIHVNPKYLERQRLQQSSTSKGVVDDMTGALLKSNEDSERPNRALGASRPWLDPRINVLNNQQTQRDAFNDSVPEKSIDGSFGGSQYGSGISSNLVSGAGRTGTKLIDLGQEKTWSKTDGGDAETISGQKNGFSLKRSLSNREAPKSINLKAHRQPGLNLTQIWNNMMSDNWKNSEEEEFTWDEMNSGLTDHGPNVSSNLSTDSWMTDDENLVSLLKGSVAPPLVCDFSPNLQNEIHSFEGEDLHILHPYGEKVDREISTVKKQLPGFGGHPPSSWQLQKHHTIDKLALKPGYSEGFVSTLSGLPANASSLPVKKGNQSLTSKAIVGMSKIVEQQFDSGETESPSGQSPSQRQSPSLPGTVYHPHSMQNLPEQEMPQDLKTSQFLGGPTSQHIRDRSPTLRPVVQVGNMRRTQEKDMQGTFQTKLQPQQLDSSQAEVFAKTKLPQSKVSLTKGVSEQSTKNNLSAAAVKSGIIPKKSITSNLDPRKHLSKSGVQLPPSGRSTPATLISSGSAVTSPSLLDPLHKDSSSLPKKPQGKVGQPPQRLSTQPPASSNVNAAKNNVNPIANLLSSLVAKGLISAETESPTVVPSKVLKGSKDKTVNISTSSSFPVTSVSDSAAVPASSARDEEDASTKSSLPSSQSTSTKIRNLIGFDFKPNVIREFHEPVIRELLDDFPHHCKICGIRFKQEQQYKRHLEWHATREHGPINESRSWYAKSSDWIAGKVEYSSELEFTDSVVVHDKETDSSQLDTMIRADENQCLCVLCGELFEDVYCHERNEWMFKGAVYMNCSDINDEMESRNVGPIIHAKCLSENSIVTNLVRDLVMINGLPLALRYGVVKSLPR</sequence>
<evidence type="ECO:0000259" key="4">
    <source>
        <dbReference type="PROSITE" id="PS50157"/>
    </source>
</evidence>
<dbReference type="InterPro" id="IPR057242">
    <property type="entry name" value="PCFS4-like"/>
</dbReference>
<dbReference type="Pfam" id="PF04818">
    <property type="entry name" value="CID"/>
    <property type="match status" value="1"/>
</dbReference>
<feature type="compositionally biased region" description="Low complexity" evidence="3">
    <location>
        <begin position="755"/>
        <end position="782"/>
    </location>
</feature>
<dbReference type="GO" id="GO:0000993">
    <property type="term" value="F:RNA polymerase II complex binding"/>
    <property type="evidence" value="ECO:0007669"/>
    <property type="project" value="InterPro"/>
</dbReference>
<feature type="domain" description="C2H2-type" evidence="4">
    <location>
        <begin position="901"/>
        <end position="928"/>
    </location>
</feature>
<evidence type="ECO:0000313" key="6">
    <source>
        <dbReference type="EMBL" id="WVZ06853.1"/>
    </source>
</evidence>
<feature type="compositionally biased region" description="Polar residues" evidence="3">
    <location>
        <begin position="605"/>
        <end position="616"/>
    </location>
</feature>
<dbReference type="AlphaFoldDB" id="A0AAQ3NDV2"/>
<keyword evidence="7" id="KW-1185">Reference proteome</keyword>
<dbReference type="GO" id="GO:0003729">
    <property type="term" value="F:mRNA binding"/>
    <property type="evidence" value="ECO:0007669"/>
    <property type="project" value="InterPro"/>
</dbReference>
<dbReference type="InterPro" id="IPR013087">
    <property type="entry name" value="Znf_C2H2_type"/>
</dbReference>
<accession>A0AAQ3NDV2</accession>
<dbReference type="GO" id="GO:0008270">
    <property type="term" value="F:zinc ion binding"/>
    <property type="evidence" value="ECO:0007669"/>
    <property type="project" value="UniProtKB-KW"/>
</dbReference>
<name>A0AAQ3NDV2_VIGMU</name>
<dbReference type="InterPro" id="IPR047415">
    <property type="entry name" value="Pcf11_CID"/>
</dbReference>
<dbReference type="PROSITE" id="PS50157">
    <property type="entry name" value="ZINC_FINGER_C2H2_2"/>
    <property type="match status" value="1"/>
</dbReference>
<feature type="region of interest" description="Disordered" evidence="3">
    <location>
        <begin position="605"/>
        <end position="628"/>
    </location>
</feature>
<proteinExistence type="predicted"/>
<dbReference type="InterPro" id="IPR008942">
    <property type="entry name" value="ENTH_VHS"/>
</dbReference>
<feature type="compositionally biased region" description="Basic and acidic residues" evidence="3">
    <location>
        <begin position="1"/>
        <end position="28"/>
    </location>
</feature>
<dbReference type="GO" id="GO:0005737">
    <property type="term" value="C:cytoplasm"/>
    <property type="evidence" value="ECO:0007669"/>
    <property type="project" value="TreeGrafter"/>
</dbReference>
<dbReference type="Pfam" id="PF23228">
    <property type="entry name" value="zf_PCFS4"/>
    <property type="match status" value="1"/>
</dbReference>
<feature type="compositionally biased region" description="Low complexity" evidence="3">
    <location>
        <begin position="828"/>
        <end position="848"/>
    </location>
</feature>
<dbReference type="PROSITE" id="PS00028">
    <property type="entry name" value="ZINC_FINGER_C2H2_1"/>
    <property type="match status" value="1"/>
</dbReference>
<evidence type="ECO:0000259" key="5">
    <source>
        <dbReference type="PROSITE" id="PS51391"/>
    </source>
</evidence>
<dbReference type="FunFam" id="1.25.40.90:FF:000023">
    <property type="entry name" value="polyadenylation and cleavage factor homolog 4"/>
    <property type="match status" value="1"/>
</dbReference>
<reference evidence="6 7" key="1">
    <citation type="journal article" date="2023" name="Life. Sci Alliance">
        <title>Evolutionary insights into 3D genome organization and epigenetic landscape of Vigna mungo.</title>
        <authorList>
            <person name="Junaid A."/>
            <person name="Singh B."/>
            <person name="Bhatia S."/>
        </authorList>
    </citation>
    <scope>NUCLEOTIDE SEQUENCE [LARGE SCALE GENOMIC DNA]</scope>
    <source>
        <strain evidence="6">Urdbean</strain>
    </source>
</reference>
<dbReference type="EMBL" id="CP144695">
    <property type="protein sequence ID" value="WVZ06853.1"/>
    <property type="molecule type" value="Genomic_DNA"/>
</dbReference>
<dbReference type="InterPro" id="IPR045154">
    <property type="entry name" value="PCF11-like"/>
</dbReference>
<feature type="region of interest" description="Disordered" evidence="3">
    <location>
        <begin position="828"/>
        <end position="866"/>
    </location>
</feature>
<evidence type="ECO:0000256" key="3">
    <source>
        <dbReference type="SAM" id="MobiDB-lite"/>
    </source>
</evidence>
<dbReference type="CDD" id="cd16982">
    <property type="entry name" value="CID_Pcf11"/>
    <property type="match status" value="1"/>
</dbReference>